<evidence type="ECO:0000313" key="2">
    <source>
        <dbReference type="EMBL" id="KAA0037092.1"/>
    </source>
</evidence>
<dbReference type="OrthoDB" id="1751476at2759"/>
<dbReference type="SUPFAM" id="SSF53098">
    <property type="entry name" value="Ribonuclease H-like"/>
    <property type="match status" value="1"/>
</dbReference>
<dbReference type="InterPro" id="IPR012337">
    <property type="entry name" value="RNaseH-like_sf"/>
</dbReference>
<dbReference type="Pfam" id="PF00665">
    <property type="entry name" value="rve"/>
    <property type="match status" value="1"/>
</dbReference>
<organism evidence="2 3">
    <name type="scientific">Cucumis melo var. makuwa</name>
    <name type="common">Oriental melon</name>
    <dbReference type="NCBI Taxonomy" id="1194695"/>
    <lineage>
        <taxon>Eukaryota</taxon>
        <taxon>Viridiplantae</taxon>
        <taxon>Streptophyta</taxon>
        <taxon>Embryophyta</taxon>
        <taxon>Tracheophyta</taxon>
        <taxon>Spermatophyta</taxon>
        <taxon>Magnoliopsida</taxon>
        <taxon>eudicotyledons</taxon>
        <taxon>Gunneridae</taxon>
        <taxon>Pentapetalae</taxon>
        <taxon>rosids</taxon>
        <taxon>fabids</taxon>
        <taxon>Cucurbitales</taxon>
        <taxon>Cucurbitaceae</taxon>
        <taxon>Benincaseae</taxon>
        <taxon>Cucumis</taxon>
    </lineage>
</organism>
<dbReference type="PROSITE" id="PS50994">
    <property type="entry name" value="INTEGRASE"/>
    <property type="match status" value="1"/>
</dbReference>
<protein>
    <submittedName>
        <fullName evidence="2">F5J5.1</fullName>
    </submittedName>
</protein>
<dbReference type="InterPro" id="IPR036397">
    <property type="entry name" value="RNaseH_sf"/>
</dbReference>
<gene>
    <name evidence="2" type="ORF">E6C27_scaffold86G001960</name>
</gene>
<dbReference type="Gene3D" id="3.30.420.10">
    <property type="entry name" value="Ribonuclease H-like superfamily/Ribonuclease H"/>
    <property type="match status" value="1"/>
</dbReference>
<dbReference type="InterPro" id="IPR001584">
    <property type="entry name" value="Integrase_cat-core"/>
</dbReference>
<dbReference type="EMBL" id="SSTE01019085">
    <property type="protein sequence ID" value="KAA0037092.1"/>
    <property type="molecule type" value="Genomic_DNA"/>
</dbReference>
<feature type="domain" description="Integrase catalytic" evidence="1">
    <location>
        <begin position="4"/>
        <end position="116"/>
    </location>
</feature>
<evidence type="ECO:0000259" key="1">
    <source>
        <dbReference type="PROSITE" id="PS50994"/>
    </source>
</evidence>
<dbReference type="GO" id="GO:0003676">
    <property type="term" value="F:nucleic acid binding"/>
    <property type="evidence" value="ECO:0007669"/>
    <property type="project" value="InterPro"/>
</dbReference>
<dbReference type="InterPro" id="IPR039537">
    <property type="entry name" value="Retrotran_Ty1/copia-like"/>
</dbReference>
<name>A0A5A7T0W9_CUCMM</name>
<reference evidence="2 3" key="1">
    <citation type="submission" date="2019-08" db="EMBL/GenBank/DDBJ databases">
        <title>Draft genome sequences of two oriental melons (Cucumis melo L. var makuwa).</title>
        <authorList>
            <person name="Kwon S.-Y."/>
        </authorList>
    </citation>
    <scope>NUCLEOTIDE SEQUENCE [LARGE SCALE GENOMIC DNA]</scope>
    <source>
        <strain evidence="3">cv. SW 3</strain>
        <tissue evidence="2">Leaf</tissue>
    </source>
</reference>
<sequence>MKEYYTNRVLEFLHTDLMGPMQTESLEGKKYVFVVVDDFSRFTWVRFLKGKSDTAKVCINLCLSLQHEQGKSIIRIRNDHGKEFENEELDNFCEVEGIHHEYSAPLNTTKWSSREKEQNFTRDVNDNEQTLYRRTNDGDDLPTKPSVAPELAIADIPTIDTNVNNFDDSSKSTQTEVMTDVSEIIPSSHVQNNHPSSSIIGDPSARITTRKKDKIDYAKMIASICYTSSIEPTLVNEALKDEF</sequence>
<dbReference type="PANTHER" id="PTHR42648:SF21">
    <property type="entry name" value="CYSTEINE-RICH RLK (RECEPTOR-LIKE PROTEIN KINASE) 8"/>
    <property type="match status" value="1"/>
</dbReference>
<dbReference type="GO" id="GO:0015074">
    <property type="term" value="P:DNA integration"/>
    <property type="evidence" value="ECO:0007669"/>
    <property type="project" value="InterPro"/>
</dbReference>
<evidence type="ECO:0000313" key="3">
    <source>
        <dbReference type="Proteomes" id="UP000321393"/>
    </source>
</evidence>
<accession>A0A5A7T0W9</accession>
<proteinExistence type="predicted"/>
<dbReference type="AlphaFoldDB" id="A0A5A7T0W9"/>
<comment type="caution">
    <text evidence="2">The sequence shown here is derived from an EMBL/GenBank/DDBJ whole genome shotgun (WGS) entry which is preliminary data.</text>
</comment>
<dbReference type="PANTHER" id="PTHR42648">
    <property type="entry name" value="TRANSPOSASE, PUTATIVE-RELATED"/>
    <property type="match status" value="1"/>
</dbReference>
<dbReference type="Proteomes" id="UP000321393">
    <property type="component" value="Unassembled WGS sequence"/>
</dbReference>